<dbReference type="Proteomes" id="UP000317178">
    <property type="component" value="Chromosome"/>
</dbReference>
<dbReference type="RefSeq" id="WP_144996085.1">
    <property type="nucleotide sequence ID" value="NZ_CP036281.1"/>
</dbReference>
<evidence type="ECO:0008006" key="4">
    <source>
        <dbReference type="Google" id="ProtNLM"/>
    </source>
</evidence>
<dbReference type="Pfam" id="PF11950">
    <property type="entry name" value="DUF3467"/>
    <property type="match status" value="2"/>
</dbReference>
<feature type="region of interest" description="Disordered" evidence="1">
    <location>
        <begin position="100"/>
        <end position="161"/>
    </location>
</feature>
<evidence type="ECO:0000313" key="3">
    <source>
        <dbReference type="Proteomes" id="UP000317178"/>
    </source>
</evidence>
<keyword evidence="3" id="KW-1185">Reference proteome</keyword>
<protein>
    <recommendedName>
        <fullName evidence="4">DUF3467 domain-containing protein</fullName>
    </recommendedName>
</protein>
<dbReference type="KEGG" id="plon:Pla110_25850"/>
<accession>A0A518CNQ4</accession>
<dbReference type="EMBL" id="CP036281">
    <property type="protein sequence ID" value="QDU80849.1"/>
    <property type="molecule type" value="Genomic_DNA"/>
</dbReference>
<proteinExistence type="predicted"/>
<reference evidence="2 3" key="1">
    <citation type="submission" date="2019-02" db="EMBL/GenBank/DDBJ databases">
        <title>Deep-cultivation of Planctomycetes and their phenomic and genomic characterization uncovers novel biology.</title>
        <authorList>
            <person name="Wiegand S."/>
            <person name="Jogler M."/>
            <person name="Boedeker C."/>
            <person name="Pinto D."/>
            <person name="Vollmers J."/>
            <person name="Rivas-Marin E."/>
            <person name="Kohn T."/>
            <person name="Peeters S.H."/>
            <person name="Heuer A."/>
            <person name="Rast P."/>
            <person name="Oberbeckmann S."/>
            <person name="Bunk B."/>
            <person name="Jeske O."/>
            <person name="Meyerdierks A."/>
            <person name="Storesund J.E."/>
            <person name="Kallscheuer N."/>
            <person name="Luecker S."/>
            <person name="Lage O.M."/>
            <person name="Pohl T."/>
            <person name="Merkel B.J."/>
            <person name="Hornburger P."/>
            <person name="Mueller R.-W."/>
            <person name="Bruemmer F."/>
            <person name="Labrenz M."/>
            <person name="Spormann A.M."/>
            <person name="Op den Camp H."/>
            <person name="Overmann J."/>
            <person name="Amann R."/>
            <person name="Jetten M.S.M."/>
            <person name="Mascher T."/>
            <person name="Medema M.H."/>
            <person name="Devos D.P."/>
            <person name="Kaster A.-K."/>
            <person name="Ovreas L."/>
            <person name="Rohde M."/>
            <person name="Galperin M.Y."/>
            <person name="Jogler C."/>
        </authorList>
    </citation>
    <scope>NUCLEOTIDE SEQUENCE [LARGE SCALE GENOMIC DNA]</scope>
    <source>
        <strain evidence="2 3">Pla110</strain>
    </source>
</reference>
<name>A0A518CNQ4_9PLAN</name>
<evidence type="ECO:0000256" key="1">
    <source>
        <dbReference type="SAM" id="MobiDB-lite"/>
    </source>
</evidence>
<dbReference type="OrthoDB" id="214456at2"/>
<sequence length="259" mass="28127">MTSDPNPFEPAPEDKGPNQPMSHEIRHSQASALVPEQIATGVYSTGAMVFQGSHEFVLDFMMRLGKPHQLVARIILAPSVIPSILRALKSNLDSFDKQFHPEKTQSSKSNVPQEGNQESDTTSPAVSEHQVGSGVPGSSESIVNPNPGAKVQNPGPEEQTQQIEDLYSELKIPSEVMSGQYANAVLIGHSANEISFDFITTFFPRSAVASRIHMAIPTARRLLDSLAQAHRQYLQRQKPSSPPPSPDPPEQEPPSGPIV</sequence>
<gene>
    <name evidence="2" type="ORF">Pla110_25850</name>
</gene>
<feature type="compositionally biased region" description="Pro residues" evidence="1">
    <location>
        <begin position="240"/>
        <end position="259"/>
    </location>
</feature>
<dbReference type="InterPro" id="IPR021857">
    <property type="entry name" value="DUF3467"/>
</dbReference>
<dbReference type="AlphaFoldDB" id="A0A518CNQ4"/>
<evidence type="ECO:0000313" key="2">
    <source>
        <dbReference type="EMBL" id="QDU80849.1"/>
    </source>
</evidence>
<feature type="region of interest" description="Disordered" evidence="1">
    <location>
        <begin position="1"/>
        <end position="25"/>
    </location>
</feature>
<feature type="region of interest" description="Disordered" evidence="1">
    <location>
        <begin position="231"/>
        <end position="259"/>
    </location>
</feature>
<feature type="compositionally biased region" description="Polar residues" evidence="1">
    <location>
        <begin position="106"/>
        <end position="125"/>
    </location>
</feature>
<organism evidence="2 3">
    <name type="scientific">Polystyrenella longa</name>
    <dbReference type="NCBI Taxonomy" id="2528007"/>
    <lineage>
        <taxon>Bacteria</taxon>
        <taxon>Pseudomonadati</taxon>
        <taxon>Planctomycetota</taxon>
        <taxon>Planctomycetia</taxon>
        <taxon>Planctomycetales</taxon>
        <taxon>Planctomycetaceae</taxon>
        <taxon>Polystyrenella</taxon>
    </lineage>
</organism>